<sequence>MVVEVNADNATDGARIVDTVWQCAQDFNNPSDWAFDGVALGLDVLGFVANPLGMLVGGGIGWLIEHVSFLKEPLDDLAGDPGAVNGVAATWGEVATECARISQEYAQAATSETATWKGEAADAYRAAATQVAEQVAALEGAATAVSTGVRCTGVLVATVRGIIRDIIADVVAEFLIAAVSALATSWCSFGASVAAFTGWAVARAASTAGKIAGKVSKLLMKLAMAIRKFDKLRKASDALAKASVKVGKRAKEMGRAIGKHRDSLRQVEGGVDRANSAIRDRITFGNDQLSRGAERVDDVMSPRGRDGFADTIKPISLARTGGAEAFKEVANWDDSYEDAQQELQEEAKQQR</sequence>
<organism evidence="1 2">
    <name type="scientific">Actinophytocola xinjiangensis</name>
    <dbReference type="NCBI Taxonomy" id="485602"/>
    <lineage>
        <taxon>Bacteria</taxon>
        <taxon>Bacillati</taxon>
        <taxon>Actinomycetota</taxon>
        <taxon>Actinomycetes</taxon>
        <taxon>Pseudonocardiales</taxon>
        <taxon>Pseudonocardiaceae</taxon>
    </lineage>
</organism>
<dbReference type="AlphaFoldDB" id="A0A7Z1B0V2"/>
<dbReference type="RefSeq" id="WP_075130968.1">
    <property type="nucleotide sequence ID" value="NZ_MSIF01000001.1"/>
</dbReference>
<keyword evidence="2" id="KW-1185">Reference proteome</keyword>
<accession>A0A7Z1B0V2</accession>
<evidence type="ECO:0000313" key="1">
    <source>
        <dbReference type="EMBL" id="OLF14020.1"/>
    </source>
</evidence>
<dbReference type="Proteomes" id="UP000185696">
    <property type="component" value="Unassembled WGS sequence"/>
</dbReference>
<dbReference type="Gene3D" id="1.10.287.1060">
    <property type="entry name" value="ESAT-6-like"/>
    <property type="match status" value="1"/>
</dbReference>
<dbReference type="EMBL" id="MSIF01000001">
    <property type="protein sequence ID" value="OLF14020.1"/>
    <property type="molecule type" value="Genomic_DNA"/>
</dbReference>
<dbReference type="InterPro" id="IPR036689">
    <property type="entry name" value="ESAT-6-like_sf"/>
</dbReference>
<gene>
    <name evidence="1" type="ORF">BLA60_02250</name>
</gene>
<proteinExistence type="predicted"/>
<protein>
    <submittedName>
        <fullName evidence="1">Uncharacterized protein</fullName>
    </submittedName>
</protein>
<dbReference type="SUPFAM" id="SSF140453">
    <property type="entry name" value="EsxAB dimer-like"/>
    <property type="match status" value="1"/>
</dbReference>
<evidence type="ECO:0000313" key="2">
    <source>
        <dbReference type="Proteomes" id="UP000185696"/>
    </source>
</evidence>
<dbReference type="OrthoDB" id="4763957at2"/>
<name>A0A7Z1B0V2_9PSEU</name>
<reference evidence="1 2" key="1">
    <citation type="submission" date="2016-12" db="EMBL/GenBank/DDBJ databases">
        <title>The draft genome sequence of Actinophytocola xinjiangensis.</title>
        <authorList>
            <person name="Wang W."/>
            <person name="Yuan L."/>
        </authorList>
    </citation>
    <scope>NUCLEOTIDE SEQUENCE [LARGE SCALE GENOMIC DNA]</scope>
    <source>
        <strain evidence="1 2">CGMCC 4.4663</strain>
    </source>
</reference>
<comment type="caution">
    <text evidence="1">The sequence shown here is derived from an EMBL/GenBank/DDBJ whole genome shotgun (WGS) entry which is preliminary data.</text>
</comment>